<organism evidence="1">
    <name type="scientific">Tanacetum cinerariifolium</name>
    <name type="common">Dalmatian daisy</name>
    <name type="synonym">Chrysanthemum cinerariifolium</name>
    <dbReference type="NCBI Taxonomy" id="118510"/>
    <lineage>
        <taxon>Eukaryota</taxon>
        <taxon>Viridiplantae</taxon>
        <taxon>Streptophyta</taxon>
        <taxon>Embryophyta</taxon>
        <taxon>Tracheophyta</taxon>
        <taxon>Spermatophyta</taxon>
        <taxon>Magnoliopsida</taxon>
        <taxon>eudicotyledons</taxon>
        <taxon>Gunneridae</taxon>
        <taxon>Pentapetalae</taxon>
        <taxon>asterids</taxon>
        <taxon>campanulids</taxon>
        <taxon>Asterales</taxon>
        <taxon>Asteraceae</taxon>
        <taxon>Asteroideae</taxon>
        <taxon>Anthemideae</taxon>
        <taxon>Anthemidinae</taxon>
        <taxon>Tanacetum</taxon>
    </lineage>
</organism>
<keyword evidence="1" id="KW-0808">Transferase</keyword>
<dbReference type="AlphaFoldDB" id="A0A699UTX9"/>
<keyword evidence="1" id="KW-0695">RNA-directed DNA polymerase</keyword>
<accession>A0A699UTX9</accession>
<dbReference type="GO" id="GO:0003964">
    <property type="term" value="F:RNA-directed DNA polymerase activity"/>
    <property type="evidence" value="ECO:0007669"/>
    <property type="project" value="UniProtKB-KW"/>
</dbReference>
<proteinExistence type="predicted"/>
<name>A0A699UTX9_TANCI</name>
<feature type="non-terminal residue" evidence="1">
    <location>
        <position position="1"/>
    </location>
</feature>
<reference evidence="1" key="1">
    <citation type="journal article" date="2019" name="Sci. Rep.">
        <title>Draft genome of Tanacetum cinerariifolium, the natural source of mosquito coil.</title>
        <authorList>
            <person name="Yamashiro T."/>
            <person name="Shiraishi A."/>
            <person name="Satake H."/>
            <person name="Nakayama K."/>
        </authorList>
    </citation>
    <scope>NUCLEOTIDE SEQUENCE</scope>
</reference>
<comment type="caution">
    <text evidence="1">The sequence shown here is derived from an EMBL/GenBank/DDBJ whole genome shotgun (WGS) entry which is preliminary data.</text>
</comment>
<protein>
    <submittedName>
        <fullName evidence="1">Putative reverse transcriptase domain-containing protein</fullName>
    </submittedName>
</protein>
<gene>
    <name evidence="1" type="ORF">Tci_896775</name>
</gene>
<sequence>ISRLPNFHDPSHGKEVRREEIPVVKEFLDIFPENLPGLPPIHQVEFQIVLIPGAAPVARTPYRLAPS</sequence>
<dbReference type="EMBL" id="BKCJ011355367">
    <property type="protein sequence ID" value="GFD24806.1"/>
    <property type="molecule type" value="Genomic_DNA"/>
</dbReference>
<evidence type="ECO:0000313" key="1">
    <source>
        <dbReference type="EMBL" id="GFD24806.1"/>
    </source>
</evidence>
<keyword evidence="1" id="KW-0548">Nucleotidyltransferase</keyword>